<reference evidence="3 4" key="1">
    <citation type="submission" date="2020-01" db="EMBL/GenBank/DDBJ databases">
        <title>Investigation of new actinobacteria for the biodesulphurisation of diesel fuel.</title>
        <authorList>
            <person name="Athi Narayanan S.M."/>
        </authorList>
    </citation>
    <scope>NUCLEOTIDE SEQUENCE [LARGE SCALE GENOMIC DNA]</scope>
    <source>
        <strain evidence="3 4">213E</strain>
    </source>
</reference>
<comment type="caution">
    <text evidence="3">The sequence shown here is derived from an EMBL/GenBank/DDBJ whole genome shotgun (WGS) entry which is preliminary data.</text>
</comment>
<dbReference type="InterPro" id="IPR005693">
    <property type="entry name" value="Mce"/>
</dbReference>
<evidence type="ECO:0000259" key="2">
    <source>
        <dbReference type="Pfam" id="PF02470"/>
    </source>
</evidence>
<dbReference type="PANTHER" id="PTHR33371:SF16">
    <property type="entry name" value="MCE-FAMILY PROTEIN MCE3F"/>
    <property type="match status" value="1"/>
</dbReference>
<evidence type="ECO:0000313" key="3">
    <source>
        <dbReference type="EMBL" id="NDK90219.1"/>
    </source>
</evidence>
<keyword evidence="4" id="KW-1185">Reference proteome</keyword>
<gene>
    <name evidence="3" type="ORF">GYA93_11590</name>
</gene>
<dbReference type="InterPro" id="IPR052336">
    <property type="entry name" value="MlaD_Phospholipid_Transporter"/>
</dbReference>
<dbReference type="Pfam" id="PF02470">
    <property type="entry name" value="MlaD"/>
    <property type="match status" value="1"/>
</dbReference>
<sequence>MPPLSRLARLQIAAILVIGLAVSVFAGIRYVHINRVVGIGVYTVTAQLPDSGGIFTNAEVTYLGIPVGRVGELRLTADGVDVDLQLDSSAPEIPESSVAVVAARSAIGEQYIDLQPSKIDGRHLADGSRITRASIPPKVEDVVSSAIDLSESIPLDDLHTVITELGKGFHGQNENLPRLVDSLSKLAEAGADNIPATIGLLRDADTVLATQADQSDAILSWSRGLDLVSATLATADPDLRRLLTTGSASATQISELVQRNGGDLATVVGQLADVARTVGPATYTTSMTFALLSQLSAGAHSPAPGDGQIHFGVVLETNDPPACTRGYESTQRIIDEMKRTKPDFDIRYDDFPFNTDARCAVPFGNPTGVRGADRARYADPSTAQPWDTTPKKDPDRLNLNPLARQLATLLGVRTD</sequence>
<dbReference type="NCBIfam" id="TIGR00996">
    <property type="entry name" value="Mtu_fam_mce"/>
    <property type="match status" value="1"/>
</dbReference>
<protein>
    <submittedName>
        <fullName evidence="3">MCE family protein</fullName>
    </submittedName>
</protein>
<feature type="domain" description="Mce/MlaD" evidence="2">
    <location>
        <begin position="42"/>
        <end position="116"/>
    </location>
</feature>
<evidence type="ECO:0000256" key="1">
    <source>
        <dbReference type="SAM" id="MobiDB-lite"/>
    </source>
</evidence>
<dbReference type="Proteomes" id="UP000466307">
    <property type="component" value="Unassembled WGS sequence"/>
</dbReference>
<name>A0A7K3LPQ6_9ACTN</name>
<dbReference type="AlphaFoldDB" id="A0A7K3LPQ6"/>
<organism evidence="3 4">
    <name type="scientific">Gordonia desulfuricans</name>
    <dbReference type="NCBI Taxonomy" id="89051"/>
    <lineage>
        <taxon>Bacteria</taxon>
        <taxon>Bacillati</taxon>
        <taxon>Actinomycetota</taxon>
        <taxon>Actinomycetes</taxon>
        <taxon>Mycobacteriales</taxon>
        <taxon>Gordoniaceae</taxon>
        <taxon>Gordonia</taxon>
    </lineage>
</organism>
<dbReference type="EMBL" id="JAADZU010000033">
    <property type="protein sequence ID" value="NDK90219.1"/>
    <property type="molecule type" value="Genomic_DNA"/>
</dbReference>
<dbReference type="GO" id="GO:0005576">
    <property type="term" value="C:extracellular region"/>
    <property type="evidence" value="ECO:0007669"/>
    <property type="project" value="TreeGrafter"/>
</dbReference>
<dbReference type="PANTHER" id="PTHR33371">
    <property type="entry name" value="INTERMEMBRANE PHOSPHOLIPID TRANSPORT SYSTEM BINDING PROTEIN MLAD-RELATED"/>
    <property type="match status" value="1"/>
</dbReference>
<evidence type="ECO:0000313" key="4">
    <source>
        <dbReference type="Proteomes" id="UP000466307"/>
    </source>
</evidence>
<accession>A0A7K3LPQ6</accession>
<dbReference type="InterPro" id="IPR003399">
    <property type="entry name" value="Mce/MlaD"/>
</dbReference>
<feature type="region of interest" description="Disordered" evidence="1">
    <location>
        <begin position="371"/>
        <end position="398"/>
    </location>
</feature>
<dbReference type="RefSeq" id="WP_059036218.1">
    <property type="nucleotide sequence ID" value="NZ_JAADZU010000033.1"/>
</dbReference>
<proteinExistence type="predicted"/>